<dbReference type="OrthoDB" id="168165at2759"/>
<comment type="caution">
    <text evidence="7">The sequence shown here is derived from an EMBL/GenBank/DDBJ whole genome shotgun (WGS) entry which is preliminary data.</text>
</comment>
<dbReference type="GO" id="GO:0003677">
    <property type="term" value="F:DNA binding"/>
    <property type="evidence" value="ECO:0007669"/>
    <property type="project" value="UniProtKB-KW"/>
</dbReference>
<dbReference type="SUPFAM" id="SSF101936">
    <property type="entry name" value="DNA-binding pseudobarrel domain"/>
    <property type="match status" value="1"/>
</dbReference>
<evidence type="ECO:0000313" key="8">
    <source>
        <dbReference type="Proteomes" id="UP000660262"/>
    </source>
</evidence>
<protein>
    <recommendedName>
        <fullName evidence="6">PTM/DIR17-like Tudor domain-containing protein</fullName>
    </recommendedName>
</protein>
<keyword evidence="1" id="KW-0805">Transcription regulation</keyword>
<evidence type="ECO:0000259" key="6">
    <source>
        <dbReference type="Pfam" id="PF21743"/>
    </source>
</evidence>
<dbReference type="InterPro" id="IPR047365">
    <property type="entry name" value="Tudor_AtPTM-like"/>
</dbReference>
<feature type="compositionally biased region" description="Acidic residues" evidence="5">
    <location>
        <begin position="337"/>
        <end position="346"/>
    </location>
</feature>
<dbReference type="Proteomes" id="UP000660262">
    <property type="component" value="Unassembled WGS sequence"/>
</dbReference>
<accession>A0A830HYT5</accession>
<dbReference type="Gene3D" id="2.30.30.140">
    <property type="match status" value="1"/>
</dbReference>
<evidence type="ECO:0000313" key="7">
    <source>
        <dbReference type="EMBL" id="GHP10581.1"/>
    </source>
</evidence>
<feature type="compositionally biased region" description="Polar residues" evidence="5">
    <location>
        <begin position="104"/>
        <end position="114"/>
    </location>
</feature>
<evidence type="ECO:0000256" key="2">
    <source>
        <dbReference type="ARBA" id="ARBA00023125"/>
    </source>
</evidence>
<name>A0A830HYT5_9CHLO</name>
<evidence type="ECO:0000256" key="3">
    <source>
        <dbReference type="ARBA" id="ARBA00023163"/>
    </source>
</evidence>
<evidence type="ECO:0000256" key="4">
    <source>
        <dbReference type="ARBA" id="ARBA00023242"/>
    </source>
</evidence>
<feature type="domain" description="PTM/DIR17-like Tudor" evidence="6">
    <location>
        <begin position="382"/>
        <end position="429"/>
    </location>
</feature>
<feature type="region of interest" description="Disordered" evidence="5">
    <location>
        <begin position="331"/>
        <end position="354"/>
    </location>
</feature>
<keyword evidence="3" id="KW-0804">Transcription</keyword>
<proteinExistence type="predicted"/>
<evidence type="ECO:0000256" key="1">
    <source>
        <dbReference type="ARBA" id="ARBA00023015"/>
    </source>
</evidence>
<keyword evidence="8" id="KW-1185">Reference proteome</keyword>
<evidence type="ECO:0000256" key="5">
    <source>
        <dbReference type="SAM" id="MobiDB-lite"/>
    </source>
</evidence>
<organism evidence="7 8">
    <name type="scientific">Pycnococcus provasolii</name>
    <dbReference type="NCBI Taxonomy" id="41880"/>
    <lineage>
        <taxon>Eukaryota</taxon>
        <taxon>Viridiplantae</taxon>
        <taxon>Chlorophyta</taxon>
        <taxon>Pseudoscourfieldiophyceae</taxon>
        <taxon>Pseudoscourfieldiales</taxon>
        <taxon>Pycnococcaceae</taxon>
        <taxon>Pycnococcus</taxon>
    </lineage>
</organism>
<feature type="region of interest" description="Disordered" evidence="5">
    <location>
        <begin position="270"/>
        <end position="292"/>
    </location>
</feature>
<dbReference type="EMBL" id="BNJQ01000030">
    <property type="protein sequence ID" value="GHP10581.1"/>
    <property type="molecule type" value="Genomic_DNA"/>
</dbReference>
<dbReference type="AlphaFoldDB" id="A0A830HYT5"/>
<sequence>MATPGFLTEYELAREKLMQRNAQKMAELGIFVASRSLAAAASPPPRVHPTKQPSRRQAGPADVTPARSSSRVRNKPAPVYVLPESFEEEERAEKRARARKGTGVSYNRSPNTSWPPQAAAVAAAEAAMSTMTALDNPSFCKIMLPSMVAGGFWMEAPQGLPAHMPHGAIASKHPFFLVRHPDVPHSERENVDGEDPPESLSPSDPADEWRVVWLVRKGDGKISGGGFSGGWRGFAIDLKLAVGDAVVFEVLPGRRNGMLAVQARVHRARDPGSIRPSSEMLPSAGDNDEPAGEDYGYTTAAIESRGGGKRRKISEAELLLRETGSIFASGVDQGAATDEEEEEEEGGKEAKAHGEKVKKALVGAKLATPSAGGGDTGRALVGRRVSKVFKGEMYGGTVAAFDAKVRWYRVDYDDGDVEEVSISELRAILLQ</sequence>
<keyword evidence="4" id="KW-0539">Nucleus</keyword>
<feature type="region of interest" description="Disordered" evidence="5">
    <location>
        <begin position="184"/>
        <end position="205"/>
    </location>
</feature>
<keyword evidence="2" id="KW-0238">DNA-binding</keyword>
<dbReference type="Pfam" id="PF21743">
    <property type="entry name" value="PTM_DIR17_Tudor"/>
    <property type="match status" value="1"/>
</dbReference>
<dbReference type="PANTHER" id="PTHR37384:SF1">
    <property type="entry name" value="OS01G0835600 PROTEIN"/>
    <property type="match status" value="1"/>
</dbReference>
<dbReference type="PANTHER" id="PTHR37384">
    <property type="entry name" value="OS01G0835600 PROTEIN"/>
    <property type="match status" value="1"/>
</dbReference>
<gene>
    <name evidence="7" type="ORF">PPROV_000931200</name>
</gene>
<dbReference type="CDD" id="cd20401">
    <property type="entry name" value="Tudor_AtPTM-like"/>
    <property type="match status" value="1"/>
</dbReference>
<dbReference type="Gene3D" id="2.40.330.10">
    <property type="entry name" value="DNA-binding pseudobarrel domain"/>
    <property type="match status" value="1"/>
</dbReference>
<reference evidence="7" key="1">
    <citation type="submission" date="2020-10" db="EMBL/GenBank/DDBJ databases">
        <title>Unveiling of a novel bifunctional photoreceptor, Dualchrome1, isolated from a cosmopolitan green alga.</title>
        <authorList>
            <person name="Suzuki S."/>
            <person name="Kawachi M."/>
        </authorList>
    </citation>
    <scope>NUCLEOTIDE SEQUENCE</scope>
    <source>
        <strain evidence="7">NIES 2893</strain>
    </source>
</reference>
<dbReference type="InterPro" id="IPR015300">
    <property type="entry name" value="DNA-bd_pseudobarrel_sf"/>
</dbReference>
<feature type="region of interest" description="Disordered" evidence="5">
    <location>
        <begin position="38"/>
        <end position="114"/>
    </location>
</feature>